<organism evidence="1 2">
    <name type="scientific">Mycolicibacterium fluoranthenivorans</name>
    <dbReference type="NCBI Taxonomy" id="258505"/>
    <lineage>
        <taxon>Bacteria</taxon>
        <taxon>Bacillati</taxon>
        <taxon>Actinomycetota</taxon>
        <taxon>Actinomycetes</taxon>
        <taxon>Mycobacteriales</taxon>
        <taxon>Mycobacteriaceae</taxon>
        <taxon>Mycolicibacterium</taxon>
    </lineage>
</organism>
<accession>A0A7X5ZDL1</accession>
<evidence type="ECO:0000313" key="2">
    <source>
        <dbReference type="Proteomes" id="UP000547444"/>
    </source>
</evidence>
<protein>
    <submittedName>
        <fullName evidence="1">Uncharacterized protein</fullName>
    </submittedName>
</protein>
<dbReference type="Proteomes" id="UP000547444">
    <property type="component" value="Unassembled WGS sequence"/>
</dbReference>
<dbReference type="AlphaFoldDB" id="A0A7X5ZDL1"/>
<comment type="caution">
    <text evidence="1">The sequence shown here is derived from an EMBL/GenBank/DDBJ whole genome shotgun (WGS) entry which is preliminary data.</text>
</comment>
<keyword evidence="2" id="KW-1185">Reference proteome</keyword>
<gene>
    <name evidence="1" type="ORF">FHU31_003177</name>
</gene>
<dbReference type="EMBL" id="JAANOW010000001">
    <property type="protein sequence ID" value="NIH96221.1"/>
    <property type="molecule type" value="Genomic_DNA"/>
</dbReference>
<sequence>MRVGKRIAHKVEAATSNAKKVFRRSPSVHIETR</sequence>
<proteinExistence type="predicted"/>
<reference evidence="1 2" key="1">
    <citation type="submission" date="2020-03" db="EMBL/GenBank/DDBJ databases">
        <title>Sequencing the genomes of 1000 actinobacteria strains.</title>
        <authorList>
            <person name="Klenk H.-P."/>
        </authorList>
    </citation>
    <scope>NUCLEOTIDE SEQUENCE [LARGE SCALE GENOMIC DNA]</scope>
    <source>
        <strain evidence="1 2">DSM 44556</strain>
    </source>
</reference>
<name>A0A7X5ZDL1_9MYCO</name>
<evidence type="ECO:0000313" key="1">
    <source>
        <dbReference type="EMBL" id="NIH96221.1"/>
    </source>
</evidence>